<dbReference type="InterPro" id="IPR018490">
    <property type="entry name" value="cNMP-bd_dom_sf"/>
</dbReference>
<dbReference type="PANTHER" id="PTHR24567">
    <property type="entry name" value="CRP FAMILY TRANSCRIPTIONAL REGULATORY PROTEIN"/>
    <property type="match status" value="1"/>
</dbReference>
<dbReference type="GO" id="GO:0003700">
    <property type="term" value="F:DNA-binding transcription factor activity"/>
    <property type="evidence" value="ECO:0007669"/>
    <property type="project" value="TreeGrafter"/>
</dbReference>
<feature type="transmembrane region" description="Helical" evidence="1">
    <location>
        <begin position="448"/>
        <end position="466"/>
    </location>
</feature>
<dbReference type="Pfam" id="PF00027">
    <property type="entry name" value="cNMP_binding"/>
    <property type="match status" value="2"/>
</dbReference>
<name>A0A6M0K657_9GAMM</name>
<reference evidence="3 4" key="1">
    <citation type="submission" date="2020-02" db="EMBL/GenBank/DDBJ databases">
        <title>Genome sequences of Thiorhodococcus mannitoliphagus and Thiorhodococcus minor, purple sulfur photosynthetic bacteria in the gammaproteobacterial family, Chromatiaceae.</title>
        <authorList>
            <person name="Aviles F.A."/>
            <person name="Meyer T.E."/>
            <person name="Kyndt J.A."/>
        </authorList>
    </citation>
    <scope>NUCLEOTIDE SEQUENCE [LARGE SCALE GENOMIC DNA]</scope>
    <source>
        <strain evidence="3 4">DSM 11518</strain>
    </source>
</reference>
<dbReference type="PROSITE" id="PS50042">
    <property type="entry name" value="CNMP_BINDING_3"/>
    <property type="match status" value="2"/>
</dbReference>
<dbReference type="InterPro" id="IPR014710">
    <property type="entry name" value="RmlC-like_jellyroll"/>
</dbReference>
<keyword evidence="1" id="KW-1133">Transmembrane helix</keyword>
<proteinExistence type="predicted"/>
<dbReference type="InterPro" id="IPR000595">
    <property type="entry name" value="cNMP-bd_dom"/>
</dbReference>
<comment type="caution">
    <text evidence="3">The sequence shown here is derived from an EMBL/GenBank/DDBJ whole genome shotgun (WGS) entry which is preliminary data.</text>
</comment>
<dbReference type="AlphaFoldDB" id="A0A6M0K657"/>
<feature type="transmembrane region" description="Helical" evidence="1">
    <location>
        <begin position="392"/>
        <end position="414"/>
    </location>
</feature>
<dbReference type="RefSeq" id="WP_164454595.1">
    <property type="nucleotide sequence ID" value="NZ_JAAIJQ010000073.1"/>
</dbReference>
<evidence type="ECO:0000313" key="4">
    <source>
        <dbReference type="Proteomes" id="UP000483379"/>
    </source>
</evidence>
<organism evidence="3 4">
    <name type="scientific">Thiorhodococcus minor</name>
    <dbReference type="NCBI Taxonomy" id="57489"/>
    <lineage>
        <taxon>Bacteria</taxon>
        <taxon>Pseudomonadati</taxon>
        <taxon>Pseudomonadota</taxon>
        <taxon>Gammaproteobacteria</taxon>
        <taxon>Chromatiales</taxon>
        <taxon>Chromatiaceae</taxon>
        <taxon>Thiorhodococcus</taxon>
    </lineage>
</organism>
<evidence type="ECO:0000256" key="1">
    <source>
        <dbReference type="SAM" id="Phobius"/>
    </source>
</evidence>
<evidence type="ECO:0000313" key="3">
    <source>
        <dbReference type="EMBL" id="NEV64067.1"/>
    </source>
</evidence>
<dbReference type="CDD" id="cd00038">
    <property type="entry name" value="CAP_ED"/>
    <property type="match status" value="2"/>
</dbReference>
<dbReference type="Proteomes" id="UP000483379">
    <property type="component" value="Unassembled WGS sequence"/>
</dbReference>
<dbReference type="Gene3D" id="2.60.120.10">
    <property type="entry name" value="Jelly Rolls"/>
    <property type="match status" value="2"/>
</dbReference>
<feature type="domain" description="Cyclic nucleotide-binding" evidence="2">
    <location>
        <begin position="1"/>
        <end position="102"/>
    </location>
</feature>
<accession>A0A6M0K657</accession>
<keyword evidence="1" id="KW-0812">Transmembrane</keyword>
<dbReference type="EMBL" id="JAAIJQ010000073">
    <property type="protein sequence ID" value="NEV64067.1"/>
    <property type="molecule type" value="Genomic_DNA"/>
</dbReference>
<keyword evidence="1" id="KW-0472">Membrane</keyword>
<dbReference type="GO" id="GO:0005829">
    <property type="term" value="C:cytosol"/>
    <property type="evidence" value="ECO:0007669"/>
    <property type="project" value="TreeGrafter"/>
</dbReference>
<sequence length="469" mass="50764">MIRELPEGTCLYRADDPAGHLYIILSGQVELTEPSQGGRVFERLGPNDAFGRMSFITGLRRATEAHTATDVKLLTIPRGAFMDLMVTQPELRALMAGHLQDAETERYLIERHGLAREAITAWRSQALEELAQTGAYDPPMQTPEIAEEPLQLMRDEARVAFFSGLSEETLKAIASRLVHKTLPPGYNFFHHGQPADRLYLLRRGTVYLIDPDQRANGAIVVDAGESFGGYSFFTSGVHAVTAVSHDETEVSELRRSDFDALLERSGELRERLAEYLKRTRVTAYLTERHHVDAKRAAAWVDQAARSVAGGRILPSVSEMTRQVTAHKGAAIAMYLGMALDGIPESFVIGANVLNTGGISLSLLSGLLLANLPEALSSAAGMRDQGLRVSRILVMWTSLMVMTGLGAALGANLLVSASAELFALIEGVAAGAMLTMVAETMLPEAFHKGGGVVGLSTLAGFLIAIFFDTL</sequence>
<dbReference type="InterPro" id="IPR050397">
    <property type="entry name" value="Env_Response_Regulators"/>
</dbReference>
<dbReference type="SMART" id="SM00100">
    <property type="entry name" value="cNMP"/>
    <property type="match status" value="2"/>
</dbReference>
<gene>
    <name evidence="3" type="ORF">G3446_19630</name>
</gene>
<feature type="transmembrane region" description="Helical" evidence="1">
    <location>
        <begin position="420"/>
        <end position="441"/>
    </location>
</feature>
<keyword evidence="4" id="KW-1185">Reference proteome</keyword>
<evidence type="ECO:0000259" key="2">
    <source>
        <dbReference type="PROSITE" id="PS50042"/>
    </source>
</evidence>
<dbReference type="SUPFAM" id="SSF51206">
    <property type="entry name" value="cAMP-binding domain-like"/>
    <property type="match status" value="2"/>
</dbReference>
<protein>
    <submittedName>
        <fullName evidence="3">Cyclic nucleotide-binding domain-containing protein</fullName>
    </submittedName>
</protein>
<feature type="domain" description="Cyclic nucleotide-binding" evidence="2">
    <location>
        <begin position="161"/>
        <end position="279"/>
    </location>
</feature>
<dbReference type="PANTHER" id="PTHR24567:SF74">
    <property type="entry name" value="HTH-TYPE TRANSCRIPTIONAL REGULATOR ARCR"/>
    <property type="match status" value="1"/>
</dbReference>